<organism evidence="1 2">
    <name type="scientific">Marseilla massiliensis</name>
    <dbReference type="NCBI Taxonomy" id="1841864"/>
    <lineage>
        <taxon>Bacteria</taxon>
        <taxon>Pseudomonadati</taxon>
        <taxon>Bacteroidota</taxon>
        <taxon>Bacteroidia</taxon>
        <taxon>Bacteroidales</taxon>
        <taxon>Prevotellaceae</taxon>
        <taxon>Marseilla</taxon>
    </lineage>
</organism>
<gene>
    <name evidence="1" type="ORF">H6B30_13690</name>
</gene>
<evidence type="ECO:0000313" key="2">
    <source>
        <dbReference type="Proteomes" id="UP000764045"/>
    </source>
</evidence>
<evidence type="ECO:0000313" key="1">
    <source>
        <dbReference type="EMBL" id="MBM6662780.1"/>
    </source>
</evidence>
<dbReference type="AlphaFoldDB" id="A0A938WQE5"/>
<comment type="caution">
    <text evidence="1">The sequence shown here is derived from an EMBL/GenBank/DDBJ whole genome shotgun (WGS) entry which is preliminary data.</text>
</comment>
<keyword evidence="2" id="KW-1185">Reference proteome</keyword>
<reference evidence="1 2" key="1">
    <citation type="journal article" date="2021" name="Sci. Rep.">
        <title>The distribution of antibiotic resistance genes in chicken gut microbiota commensals.</title>
        <authorList>
            <person name="Juricova H."/>
            <person name="Matiasovicova J."/>
            <person name="Kubasova T."/>
            <person name="Cejkova D."/>
            <person name="Rychlik I."/>
        </authorList>
    </citation>
    <scope>NUCLEOTIDE SEQUENCE [LARGE SCALE GENOMIC DNA]</scope>
    <source>
        <strain evidence="1 2">An819</strain>
    </source>
</reference>
<dbReference type="RefSeq" id="WP_205111531.1">
    <property type="nucleotide sequence ID" value="NZ_JACJJL010000029.1"/>
</dbReference>
<dbReference type="EMBL" id="JACJJL010000029">
    <property type="protein sequence ID" value="MBM6662780.1"/>
    <property type="molecule type" value="Genomic_DNA"/>
</dbReference>
<dbReference type="Proteomes" id="UP000764045">
    <property type="component" value="Unassembled WGS sequence"/>
</dbReference>
<proteinExistence type="predicted"/>
<accession>A0A938WQE5</accession>
<name>A0A938WQE5_9BACT</name>
<protein>
    <submittedName>
        <fullName evidence="1">Uncharacterized protein</fullName>
    </submittedName>
</protein>
<sequence length="154" mass="17628">MPDKILHLSVAAINIPHGRFRNRRWGYRLLHTRSGYVVLLNKERKTQSQINKTFSYSLFLFDEYLVCRLQFVAAVGGYHIHSSWEGKSQAVAVQRANVVAFPVNARDRQPVQPVPGNYFTLPFAHNNLDATAGCFFYSGYPNRIDDKPFTSRPP</sequence>